<dbReference type="AlphaFoldDB" id="A0A6I3XQU0"/>
<evidence type="ECO:0000256" key="4">
    <source>
        <dbReference type="SAM" id="MobiDB-lite"/>
    </source>
</evidence>
<dbReference type="InterPro" id="IPR029016">
    <property type="entry name" value="GAF-like_dom_sf"/>
</dbReference>
<evidence type="ECO:0000256" key="1">
    <source>
        <dbReference type="ARBA" id="ARBA00006611"/>
    </source>
</evidence>
<comment type="similarity">
    <text evidence="1">Belongs to the GSP E family.</text>
</comment>
<dbReference type="OrthoDB" id="5790493at2"/>
<keyword evidence="3" id="KW-0067">ATP-binding</keyword>
<evidence type="ECO:0000256" key="3">
    <source>
        <dbReference type="ARBA" id="ARBA00022840"/>
    </source>
</evidence>
<dbReference type="Gene3D" id="3.30.450.40">
    <property type="match status" value="1"/>
</dbReference>
<evidence type="ECO:0000259" key="5">
    <source>
        <dbReference type="SMART" id="SM00065"/>
    </source>
</evidence>
<name>A0A6I3XQU0_9BURK</name>
<protein>
    <submittedName>
        <fullName evidence="6">GAF domain-containing protein</fullName>
    </submittedName>
</protein>
<feature type="compositionally biased region" description="Low complexity" evidence="4">
    <location>
        <begin position="9"/>
        <end position="23"/>
    </location>
</feature>
<dbReference type="PANTHER" id="PTHR30258">
    <property type="entry name" value="TYPE II SECRETION SYSTEM PROTEIN GSPE-RELATED"/>
    <property type="match status" value="1"/>
</dbReference>
<evidence type="ECO:0000313" key="7">
    <source>
        <dbReference type="Proteomes" id="UP000431684"/>
    </source>
</evidence>
<dbReference type="GO" id="GO:0005524">
    <property type="term" value="F:ATP binding"/>
    <property type="evidence" value="ECO:0007669"/>
    <property type="project" value="UniProtKB-KW"/>
</dbReference>
<dbReference type="SUPFAM" id="SSF55781">
    <property type="entry name" value="GAF domain-like"/>
    <property type="match status" value="1"/>
</dbReference>
<dbReference type="InterPro" id="IPR001482">
    <property type="entry name" value="T2SS/T4SS_dom"/>
</dbReference>
<organism evidence="6 7">
    <name type="scientific">Pseudoduganella dura</name>
    <dbReference type="NCBI Taxonomy" id="321982"/>
    <lineage>
        <taxon>Bacteria</taxon>
        <taxon>Pseudomonadati</taxon>
        <taxon>Pseudomonadota</taxon>
        <taxon>Betaproteobacteria</taxon>
        <taxon>Burkholderiales</taxon>
        <taxon>Oxalobacteraceae</taxon>
        <taxon>Telluria group</taxon>
        <taxon>Pseudoduganella</taxon>
    </lineage>
</organism>
<evidence type="ECO:0000313" key="6">
    <source>
        <dbReference type="EMBL" id="MUI14898.1"/>
    </source>
</evidence>
<proteinExistence type="inferred from homology"/>
<dbReference type="InterPro" id="IPR027417">
    <property type="entry name" value="P-loop_NTPase"/>
</dbReference>
<reference evidence="6 7" key="1">
    <citation type="submission" date="2019-11" db="EMBL/GenBank/DDBJ databases">
        <title>Draft Genome Sequences of Six Type Strains of the Genus Massilia.</title>
        <authorList>
            <person name="Miess H."/>
            <person name="Frediansyah A."/>
            <person name="Goeker M."/>
            <person name="Gross H."/>
        </authorList>
    </citation>
    <scope>NUCLEOTIDE SEQUENCE [LARGE SCALE GENOMIC DNA]</scope>
    <source>
        <strain evidence="6 7">DSM 17513</strain>
    </source>
</reference>
<feature type="domain" description="GAF" evidence="5">
    <location>
        <begin position="25"/>
        <end position="201"/>
    </location>
</feature>
<dbReference type="InterPro" id="IPR003018">
    <property type="entry name" value="GAF"/>
</dbReference>
<dbReference type="EMBL" id="WNWM01000002">
    <property type="protein sequence ID" value="MUI14898.1"/>
    <property type="molecule type" value="Genomic_DNA"/>
</dbReference>
<dbReference type="PANTHER" id="PTHR30258:SF2">
    <property type="entry name" value="COMG OPERON PROTEIN 1"/>
    <property type="match status" value="1"/>
</dbReference>
<feature type="region of interest" description="Disordered" evidence="4">
    <location>
        <begin position="1"/>
        <end position="23"/>
    </location>
</feature>
<sequence>MNTIADGGARMARPQQPAQASAATLTGTPMETVAARLRDAGGLDGIMLDPDGALAALFACERFTLYAVDADRDYLVSRVRTGSGACRDVKVAITPHSIAGHVALARRTASIADAYDDGELARIAPGLRFPRGVDQRTGYRTRQVLAVPVFEPDNRAVLGVIQLVNTRDGRAFPAAAADAAAQLAAHLAVPMAALLPARPGRASAPAPAPAAQGVGKPAGRPAATHAVVAVPAAGDAPRLFARIVADARRLGASAIHIEPASGAGSAVRLRRDGTLVPYASLPVAHACALLAHIAVLGGLEVGARGMARHGTIRCGEHGLPDMRLAVTALASAAGEEAVLRIAPAAGPVPLARLGIAPDDLARLRGGIARARGLFLVAGPADAGKTTTLHALLESVNSPERKIWTAEETVTIVQPGLRQVPVGHAARPDFAGALRAFRHADPDVIMVGALRDRETAGLAMEAALEGRLVLAALPGRGAPEAALRLLALELDPFGAADALLGVLAQRLVKRLCTACRQAYHPGAAELDLLLTEYCEELQPAPSTDHIAVDTGAVRGRVLAGWRERHAGADGRFTLYRAAGCAECHGGYRGRAGLFELMMAGERSARLLAGCAGAAQLKSAALEDGMRTLKMDGIGKVLAGITDIRMVRAACAR</sequence>
<accession>A0A6I3XQU0</accession>
<dbReference type="GO" id="GO:0016887">
    <property type="term" value="F:ATP hydrolysis activity"/>
    <property type="evidence" value="ECO:0007669"/>
    <property type="project" value="TreeGrafter"/>
</dbReference>
<keyword evidence="2" id="KW-0547">Nucleotide-binding</keyword>
<dbReference type="GO" id="GO:0005886">
    <property type="term" value="C:plasma membrane"/>
    <property type="evidence" value="ECO:0007669"/>
    <property type="project" value="TreeGrafter"/>
</dbReference>
<dbReference type="Pfam" id="PF00437">
    <property type="entry name" value="T2SSE"/>
    <property type="match status" value="1"/>
</dbReference>
<comment type="caution">
    <text evidence="6">The sequence shown here is derived from an EMBL/GenBank/DDBJ whole genome shotgun (WGS) entry which is preliminary data.</text>
</comment>
<keyword evidence="7" id="KW-1185">Reference proteome</keyword>
<dbReference type="Gene3D" id="3.40.50.300">
    <property type="entry name" value="P-loop containing nucleotide triphosphate hydrolases"/>
    <property type="match status" value="1"/>
</dbReference>
<gene>
    <name evidence="6" type="ORF">GJV26_20870</name>
</gene>
<dbReference type="SMART" id="SM00065">
    <property type="entry name" value="GAF"/>
    <property type="match status" value="1"/>
</dbReference>
<evidence type="ECO:0000256" key="2">
    <source>
        <dbReference type="ARBA" id="ARBA00022741"/>
    </source>
</evidence>
<dbReference type="RefSeq" id="WP_155710655.1">
    <property type="nucleotide sequence ID" value="NZ_WNWM01000002.1"/>
</dbReference>
<dbReference type="Gene3D" id="3.30.450.90">
    <property type="match status" value="1"/>
</dbReference>
<dbReference type="SUPFAM" id="SSF52540">
    <property type="entry name" value="P-loop containing nucleoside triphosphate hydrolases"/>
    <property type="match status" value="1"/>
</dbReference>
<dbReference type="Proteomes" id="UP000431684">
    <property type="component" value="Unassembled WGS sequence"/>
</dbReference>